<comment type="caution">
    <text evidence="7">The sequence shown here is derived from an EMBL/GenBank/DDBJ whole genome shotgun (WGS) entry which is preliminary data.</text>
</comment>
<dbReference type="SUPFAM" id="SSF52091">
    <property type="entry name" value="SpoIIaa-like"/>
    <property type="match status" value="1"/>
</dbReference>
<keyword evidence="4 5" id="KW-0472">Membrane</keyword>
<evidence type="ECO:0000256" key="3">
    <source>
        <dbReference type="ARBA" id="ARBA00022989"/>
    </source>
</evidence>
<gene>
    <name evidence="7" type="ORF">DPMN_111719</name>
</gene>
<feature type="transmembrane region" description="Helical" evidence="5">
    <location>
        <begin position="177"/>
        <end position="194"/>
    </location>
</feature>
<keyword evidence="8" id="KW-1185">Reference proteome</keyword>
<evidence type="ECO:0000256" key="5">
    <source>
        <dbReference type="SAM" id="Phobius"/>
    </source>
</evidence>
<evidence type="ECO:0000256" key="2">
    <source>
        <dbReference type="ARBA" id="ARBA00022692"/>
    </source>
</evidence>
<dbReference type="GO" id="GO:0016020">
    <property type="term" value="C:membrane"/>
    <property type="evidence" value="ECO:0007669"/>
    <property type="project" value="UniProtKB-SubCell"/>
</dbReference>
<feature type="transmembrane region" description="Helical" evidence="5">
    <location>
        <begin position="258"/>
        <end position="283"/>
    </location>
</feature>
<dbReference type="InterPro" id="IPR036513">
    <property type="entry name" value="STAS_dom_sf"/>
</dbReference>
<evidence type="ECO:0000256" key="4">
    <source>
        <dbReference type="ARBA" id="ARBA00023136"/>
    </source>
</evidence>
<proteinExistence type="predicted"/>
<evidence type="ECO:0000256" key="1">
    <source>
        <dbReference type="ARBA" id="ARBA00004141"/>
    </source>
</evidence>
<feature type="transmembrane region" description="Helical" evidence="5">
    <location>
        <begin position="6"/>
        <end position="32"/>
    </location>
</feature>
<reference evidence="7" key="2">
    <citation type="submission" date="2020-11" db="EMBL/GenBank/DDBJ databases">
        <authorList>
            <person name="McCartney M.A."/>
            <person name="Auch B."/>
            <person name="Kono T."/>
            <person name="Mallez S."/>
            <person name="Becker A."/>
            <person name="Gohl D.M."/>
            <person name="Silverstein K.A.T."/>
            <person name="Koren S."/>
            <person name="Bechman K.B."/>
            <person name="Herman A."/>
            <person name="Abrahante J.E."/>
            <person name="Garbe J."/>
        </authorList>
    </citation>
    <scope>NUCLEOTIDE SEQUENCE</scope>
    <source>
        <strain evidence="7">Duluth1</strain>
        <tissue evidence="7">Whole animal</tissue>
    </source>
</reference>
<dbReference type="InterPro" id="IPR001902">
    <property type="entry name" value="SLC26A/SulP_fam"/>
</dbReference>
<dbReference type="InterPro" id="IPR002645">
    <property type="entry name" value="STAS_dom"/>
</dbReference>
<dbReference type="Pfam" id="PF00916">
    <property type="entry name" value="Sulfate_transp"/>
    <property type="match status" value="1"/>
</dbReference>
<evidence type="ECO:0000259" key="6">
    <source>
        <dbReference type="PROSITE" id="PS50801"/>
    </source>
</evidence>
<accession>A0A9D4KET6</accession>
<evidence type="ECO:0000313" key="8">
    <source>
        <dbReference type="Proteomes" id="UP000828390"/>
    </source>
</evidence>
<dbReference type="Proteomes" id="UP000828390">
    <property type="component" value="Unassembled WGS sequence"/>
</dbReference>
<dbReference type="CDD" id="cd07042">
    <property type="entry name" value="STAS_SulP_like_sulfate_transporter"/>
    <property type="match status" value="1"/>
</dbReference>
<comment type="subcellular location">
    <subcellularLocation>
        <location evidence="1">Membrane</location>
        <topology evidence="1">Multi-pass membrane protein</topology>
    </subcellularLocation>
</comment>
<organism evidence="7 8">
    <name type="scientific">Dreissena polymorpha</name>
    <name type="common">Zebra mussel</name>
    <name type="synonym">Mytilus polymorpha</name>
    <dbReference type="NCBI Taxonomy" id="45954"/>
    <lineage>
        <taxon>Eukaryota</taxon>
        <taxon>Metazoa</taxon>
        <taxon>Spiralia</taxon>
        <taxon>Lophotrochozoa</taxon>
        <taxon>Mollusca</taxon>
        <taxon>Bivalvia</taxon>
        <taxon>Autobranchia</taxon>
        <taxon>Heteroconchia</taxon>
        <taxon>Euheterodonta</taxon>
        <taxon>Imparidentia</taxon>
        <taxon>Neoheterodontei</taxon>
        <taxon>Myida</taxon>
        <taxon>Dreissenoidea</taxon>
        <taxon>Dreissenidae</taxon>
        <taxon>Dreissena</taxon>
    </lineage>
</organism>
<dbReference type="InterPro" id="IPR011547">
    <property type="entry name" value="SLC26A/SulP_dom"/>
</dbReference>
<dbReference type="NCBIfam" id="TIGR00815">
    <property type="entry name" value="sulP"/>
    <property type="match status" value="1"/>
</dbReference>
<dbReference type="PROSITE" id="PS50801">
    <property type="entry name" value="STAS"/>
    <property type="match status" value="1"/>
</dbReference>
<dbReference type="EMBL" id="JAIWYP010000004">
    <property type="protein sequence ID" value="KAH3838311.1"/>
    <property type="molecule type" value="Genomic_DNA"/>
</dbReference>
<keyword evidence="2 5" id="KW-0812">Transmembrane</keyword>
<feature type="transmembrane region" description="Helical" evidence="5">
    <location>
        <begin position="95"/>
        <end position="115"/>
    </location>
</feature>
<dbReference type="Pfam" id="PF01740">
    <property type="entry name" value="STAS"/>
    <property type="match status" value="1"/>
</dbReference>
<reference evidence="7" key="1">
    <citation type="journal article" date="2019" name="bioRxiv">
        <title>The Genome of the Zebra Mussel, Dreissena polymorpha: A Resource for Invasive Species Research.</title>
        <authorList>
            <person name="McCartney M.A."/>
            <person name="Auch B."/>
            <person name="Kono T."/>
            <person name="Mallez S."/>
            <person name="Zhang Y."/>
            <person name="Obille A."/>
            <person name="Becker A."/>
            <person name="Abrahante J.E."/>
            <person name="Garbe J."/>
            <person name="Badalamenti J.P."/>
            <person name="Herman A."/>
            <person name="Mangelson H."/>
            <person name="Liachko I."/>
            <person name="Sullivan S."/>
            <person name="Sone E.D."/>
            <person name="Koren S."/>
            <person name="Silverstein K.A.T."/>
            <person name="Beckman K.B."/>
            <person name="Gohl D.M."/>
        </authorList>
    </citation>
    <scope>NUCLEOTIDE SEQUENCE</scope>
    <source>
        <strain evidence="7">Duluth1</strain>
        <tissue evidence="7">Whole animal</tissue>
    </source>
</reference>
<feature type="transmembrane region" description="Helical" evidence="5">
    <location>
        <begin position="359"/>
        <end position="377"/>
    </location>
</feature>
<feature type="transmembrane region" description="Helical" evidence="5">
    <location>
        <begin position="389"/>
        <end position="421"/>
    </location>
</feature>
<keyword evidence="3 5" id="KW-1133">Transmembrane helix</keyword>
<protein>
    <recommendedName>
        <fullName evidence="6">STAS domain-containing protein</fullName>
    </recommendedName>
</protein>
<feature type="transmembrane region" description="Helical" evidence="5">
    <location>
        <begin position="295"/>
        <end position="315"/>
    </location>
</feature>
<name>A0A9D4KET6_DREPO</name>
<feature type="transmembrane region" description="Helical" evidence="5">
    <location>
        <begin position="127"/>
        <end position="145"/>
    </location>
</feature>
<feature type="transmembrane region" description="Helical" evidence="5">
    <location>
        <begin position="39"/>
        <end position="58"/>
    </location>
</feature>
<dbReference type="Gene3D" id="3.30.750.24">
    <property type="entry name" value="STAS domain"/>
    <property type="match status" value="1"/>
</dbReference>
<evidence type="ECO:0000313" key="7">
    <source>
        <dbReference type="EMBL" id="KAH3838311.1"/>
    </source>
</evidence>
<feature type="transmembrane region" description="Helical" evidence="5">
    <location>
        <begin position="206"/>
        <end position="226"/>
    </location>
</feature>
<feature type="transmembrane region" description="Helical" evidence="5">
    <location>
        <begin position="335"/>
        <end position="352"/>
    </location>
</feature>
<dbReference type="AlphaFoldDB" id="A0A9D4KET6"/>
<dbReference type="PANTHER" id="PTHR11814">
    <property type="entry name" value="SULFATE TRANSPORTER"/>
    <property type="match status" value="1"/>
</dbReference>
<dbReference type="GO" id="GO:0055085">
    <property type="term" value="P:transmembrane transport"/>
    <property type="evidence" value="ECO:0007669"/>
    <property type="project" value="InterPro"/>
</dbReference>
<sequence>MMRRMAYAMLAELPPVVGLYVSFFPVLIYFFFGTSRHCAIGTAAVVGLLVGSVMARFYTVAAAVAGGPANATLDANVTVVNTAVSSTGVTDEFKIGIAMSLTFLVGFVQIIMGVCRLGFVTTYMSDPLIAGFTSGVAIHVGTSQIKHLLGLKLPRTDGNFQVINTWKYIFLNIHNTNHVPVIISAICIVVLYLVKAQVNERFKKKLPVPIPIEIVVVVLGTVASHFGKFNEKYNVVIVGKIPSGFPVPSVPTFHGVDVYFTEIIVIAIISFAQSVSLAAIMAKRNQYTINSNQELIAYGISNVFASFFSCFPLAASVSGSSVQESAGGKTQVASLFSAALVMIVILVLGQLFTNLPNCVLSAIIVVAIRGLVLQLLELPKVWKTSKYDLFIWVVTFLITTLVHVDMGLLIGNVFSFFTVVLRTQVGKPVHLAKVSDEKLYRDPKYYIRTMVHNTIKVIGYHFPIYYANGELFTSEVYRLASIKPEALKKHIRRSNMASSSSLSSMNSVKTNVSTASTDRPESVIEVDHAFPVVDPQNIYPMVFKYPLSHIILDLSGVSFVDTVGCKVIKNIISEYAAVDVKVWMANVSDDIWNIFEELEIVPAYKDSIFLTIDDAVKAACEEVENHNVNDKLDEAKTISEKIYDVRL</sequence>
<feature type="domain" description="STAS" evidence="6">
    <location>
        <begin position="445"/>
        <end position="619"/>
    </location>
</feature>